<dbReference type="Proteomes" id="UP000283383">
    <property type="component" value="Unassembled WGS sequence"/>
</dbReference>
<evidence type="ECO:0000313" key="1">
    <source>
        <dbReference type="EMBL" id="RKF54707.1"/>
    </source>
</evidence>
<dbReference type="EMBL" id="MCBQ01020745">
    <property type="protein sequence ID" value="RKF54707.1"/>
    <property type="molecule type" value="Genomic_DNA"/>
</dbReference>
<comment type="caution">
    <text evidence="1">The sequence shown here is derived from an EMBL/GenBank/DDBJ whole genome shotgun (WGS) entry which is preliminary data.</text>
</comment>
<proteinExistence type="predicted"/>
<organism evidence="1 2">
    <name type="scientific">Golovinomyces cichoracearum</name>
    <dbReference type="NCBI Taxonomy" id="62708"/>
    <lineage>
        <taxon>Eukaryota</taxon>
        <taxon>Fungi</taxon>
        <taxon>Dikarya</taxon>
        <taxon>Ascomycota</taxon>
        <taxon>Pezizomycotina</taxon>
        <taxon>Leotiomycetes</taxon>
        <taxon>Erysiphales</taxon>
        <taxon>Erysiphaceae</taxon>
        <taxon>Golovinomyces</taxon>
    </lineage>
</organism>
<dbReference type="AlphaFoldDB" id="A0A420HBA0"/>
<sequence>MVMWYFNSPLSASALSSPVGSPKIVVIRRHHPLHSIIRSHPLWSHKMPGLQSKRALHLILLLS</sequence>
<accession>A0A420HBA0</accession>
<keyword evidence="2" id="KW-1185">Reference proteome</keyword>
<protein>
    <submittedName>
        <fullName evidence="1">Uncharacterized protein</fullName>
    </submittedName>
</protein>
<reference evidence="1 2" key="1">
    <citation type="journal article" date="2018" name="BMC Genomics">
        <title>Comparative genome analyses reveal sequence features reflecting distinct modes of host-adaptation between dicot and monocot powdery mildew.</title>
        <authorList>
            <person name="Wu Y."/>
            <person name="Ma X."/>
            <person name="Pan Z."/>
            <person name="Kale S.D."/>
            <person name="Song Y."/>
            <person name="King H."/>
            <person name="Zhang Q."/>
            <person name="Presley C."/>
            <person name="Deng X."/>
            <person name="Wei C.I."/>
            <person name="Xiao S."/>
        </authorList>
    </citation>
    <scope>NUCLEOTIDE SEQUENCE [LARGE SCALE GENOMIC DNA]</scope>
    <source>
        <strain evidence="1">UMSG3</strain>
    </source>
</reference>
<evidence type="ECO:0000313" key="2">
    <source>
        <dbReference type="Proteomes" id="UP000283383"/>
    </source>
</evidence>
<name>A0A420HBA0_9PEZI</name>
<gene>
    <name evidence="1" type="ORF">GcM3_207053</name>
</gene>